<keyword evidence="3 8" id="KW-0819">tRNA processing</keyword>
<feature type="active site" description="Proton donor" evidence="8">
    <location>
        <position position="66"/>
    </location>
</feature>
<dbReference type="AlphaFoldDB" id="Q9PEL6"/>
<proteinExistence type="inferred from homology"/>
<dbReference type="eggNOG" id="COG0590">
    <property type="taxonomic scope" value="Bacteria"/>
</dbReference>
<dbReference type="InterPro" id="IPR028883">
    <property type="entry name" value="tRNA_aden_deaminase"/>
</dbReference>
<dbReference type="GO" id="GO:0002100">
    <property type="term" value="P:tRNA wobble adenosine to inosine editing"/>
    <property type="evidence" value="ECO:0007669"/>
    <property type="project" value="UniProtKB-UniRule"/>
</dbReference>
<evidence type="ECO:0000256" key="2">
    <source>
        <dbReference type="ARBA" id="ARBA00011738"/>
    </source>
</evidence>
<evidence type="ECO:0000256" key="3">
    <source>
        <dbReference type="ARBA" id="ARBA00022694"/>
    </source>
</evidence>
<dbReference type="CDD" id="cd01285">
    <property type="entry name" value="nucleoside_deaminase"/>
    <property type="match status" value="1"/>
</dbReference>
<dbReference type="STRING" id="160492.XF_1012"/>
<feature type="binding site" evidence="8">
    <location>
        <position position="94"/>
    </location>
    <ligand>
        <name>Zn(2+)</name>
        <dbReference type="ChEBI" id="CHEBI:29105"/>
        <note>catalytic</note>
    </ligand>
</feature>
<evidence type="ECO:0000256" key="6">
    <source>
        <dbReference type="ARBA" id="ARBA00022833"/>
    </source>
</evidence>
<feature type="domain" description="CMP/dCMP-type deaminase" evidence="9">
    <location>
        <begin position="11"/>
        <end position="124"/>
    </location>
</feature>
<comment type="cofactor">
    <cofactor evidence="8">
        <name>Zn(2+)</name>
        <dbReference type="ChEBI" id="CHEBI:29105"/>
    </cofactor>
    <text evidence="8">Binds 1 zinc ion per subunit.</text>
</comment>
<dbReference type="HAMAP" id="MF_00972">
    <property type="entry name" value="tRNA_aden_deaminase"/>
    <property type="match status" value="1"/>
</dbReference>
<dbReference type="PATRIC" id="fig|160492.11.peg.1082"/>
<evidence type="ECO:0000259" key="9">
    <source>
        <dbReference type="PROSITE" id="PS51747"/>
    </source>
</evidence>
<evidence type="ECO:0000313" key="11">
    <source>
        <dbReference type="Proteomes" id="UP000000812"/>
    </source>
</evidence>
<keyword evidence="6 8" id="KW-0862">Zinc</keyword>
<feature type="binding site" evidence="8">
    <location>
        <position position="64"/>
    </location>
    <ligand>
        <name>Zn(2+)</name>
        <dbReference type="ChEBI" id="CHEBI:29105"/>
        <note>catalytic</note>
    </ligand>
</feature>
<evidence type="ECO:0000256" key="5">
    <source>
        <dbReference type="ARBA" id="ARBA00022801"/>
    </source>
</evidence>
<comment type="catalytic activity">
    <reaction evidence="7 8">
        <text>adenosine(34) in tRNA + H2O + H(+) = inosine(34) in tRNA + NH4(+)</text>
        <dbReference type="Rhea" id="RHEA:43168"/>
        <dbReference type="Rhea" id="RHEA-COMP:10373"/>
        <dbReference type="Rhea" id="RHEA-COMP:10374"/>
        <dbReference type="ChEBI" id="CHEBI:15377"/>
        <dbReference type="ChEBI" id="CHEBI:15378"/>
        <dbReference type="ChEBI" id="CHEBI:28938"/>
        <dbReference type="ChEBI" id="CHEBI:74411"/>
        <dbReference type="ChEBI" id="CHEBI:82852"/>
        <dbReference type="EC" id="3.5.4.33"/>
    </reaction>
</comment>
<accession>Q9PEL6</accession>
<keyword evidence="5 8" id="KW-0378">Hydrolase</keyword>
<comment type="similarity">
    <text evidence="1">Belongs to the cytidine and deoxycytidylate deaminase family. ADAT2 subfamily.</text>
</comment>
<dbReference type="Pfam" id="PF00383">
    <property type="entry name" value="dCMP_cyt_deam_1"/>
    <property type="match status" value="1"/>
</dbReference>
<keyword evidence="4 8" id="KW-0479">Metal-binding</keyword>
<dbReference type="KEGG" id="xfa:XF_1012"/>
<evidence type="ECO:0000256" key="4">
    <source>
        <dbReference type="ARBA" id="ARBA00022723"/>
    </source>
</evidence>
<dbReference type="Gene3D" id="3.40.140.10">
    <property type="entry name" value="Cytidine Deaminase, domain 2"/>
    <property type="match status" value="1"/>
</dbReference>
<dbReference type="EC" id="3.5.4.33" evidence="8"/>
<sequence length="167" mass="18396">MTATPPPPALPEHIHWMRHALTLAHRAATEFDEIPVGAVLISPEGTLLGEGWNYNITSHDPSAHAEIMALRAAGHQLRNHRMPGCTLYVTLEPCLMCAMAIIHARIAHLIYAAADPKTGACGSTFDILNDPRHNHHVHVYGGLLAEEASRRLTNYFRTKRGQPPLPQ</sequence>
<organism evidence="10 11">
    <name type="scientific">Xylella fastidiosa (strain 9a5c)</name>
    <dbReference type="NCBI Taxonomy" id="160492"/>
    <lineage>
        <taxon>Bacteria</taxon>
        <taxon>Pseudomonadati</taxon>
        <taxon>Pseudomonadota</taxon>
        <taxon>Gammaproteobacteria</taxon>
        <taxon>Lysobacterales</taxon>
        <taxon>Lysobacteraceae</taxon>
        <taxon>Xylella</taxon>
    </lineage>
</organism>
<dbReference type="PANTHER" id="PTHR11079">
    <property type="entry name" value="CYTOSINE DEAMINASE FAMILY MEMBER"/>
    <property type="match status" value="1"/>
</dbReference>
<dbReference type="GO" id="GO:0008270">
    <property type="term" value="F:zinc ion binding"/>
    <property type="evidence" value="ECO:0007669"/>
    <property type="project" value="UniProtKB-UniRule"/>
</dbReference>
<dbReference type="PANTHER" id="PTHR11079:SF202">
    <property type="entry name" value="TRNA-SPECIFIC ADENOSINE DEAMINASE"/>
    <property type="match status" value="1"/>
</dbReference>
<evidence type="ECO:0000313" key="10">
    <source>
        <dbReference type="EMBL" id="AAF83822.1"/>
    </source>
</evidence>
<dbReference type="NCBIfam" id="NF008113">
    <property type="entry name" value="PRK10860.1"/>
    <property type="match status" value="1"/>
</dbReference>
<feature type="binding site" evidence="8">
    <location>
        <position position="97"/>
    </location>
    <ligand>
        <name>Zn(2+)</name>
        <dbReference type="ChEBI" id="CHEBI:29105"/>
        <note>catalytic</note>
    </ligand>
</feature>
<protein>
    <recommendedName>
        <fullName evidence="8">tRNA-specific adenosine deaminase</fullName>
        <ecNumber evidence="8">3.5.4.33</ecNumber>
    </recommendedName>
</protein>
<evidence type="ECO:0000256" key="7">
    <source>
        <dbReference type="ARBA" id="ARBA00048045"/>
    </source>
</evidence>
<dbReference type="PROSITE" id="PS51747">
    <property type="entry name" value="CYT_DCMP_DEAMINASES_2"/>
    <property type="match status" value="1"/>
</dbReference>
<dbReference type="InterPro" id="IPR002125">
    <property type="entry name" value="CMP_dCMP_dom"/>
</dbReference>
<dbReference type="InterPro" id="IPR016192">
    <property type="entry name" value="APOBEC/CMP_deaminase_Zn-bd"/>
</dbReference>
<dbReference type="GO" id="GO:0052717">
    <property type="term" value="F:tRNA-specific adenosine-34 deaminase activity"/>
    <property type="evidence" value="ECO:0007669"/>
    <property type="project" value="UniProtKB-UniRule"/>
</dbReference>
<evidence type="ECO:0000256" key="8">
    <source>
        <dbReference type="HAMAP-Rule" id="MF_00972"/>
    </source>
</evidence>
<dbReference type="InterPro" id="IPR016193">
    <property type="entry name" value="Cytidine_deaminase-like"/>
</dbReference>
<dbReference type="Proteomes" id="UP000000812">
    <property type="component" value="Chromosome"/>
</dbReference>
<dbReference type="RefSeq" id="WP_010893531.1">
    <property type="nucleotide sequence ID" value="NC_002488.3"/>
</dbReference>
<comment type="subunit">
    <text evidence="2 8">Homodimer.</text>
</comment>
<dbReference type="SUPFAM" id="SSF53927">
    <property type="entry name" value="Cytidine deaminase-like"/>
    <property type="match status" value="1"/>
</dbReference>
<dbReference type="PIR" id="H82732">
    <property type="entry name" value="H82732"/>
</dbReference>
<reference evidence="10 11" key="1">
    <citation type="journal article" date="2000" name="Nature">
        <title>The genome sequence of the plant pathogen Xylella fastidiosa.</title>
        <authorList>
            <person name="Simpson A.J."/>
            <person name="Reinach F.C."/>
            <person name="Arruda P."/>
            <person name="Abreu F.A."/>
            <person name="Acencio M."/>
            <person name="Alvarenga R."/>
            <person name="Alves L.M."/>
            <person name="Araya J.E."/>
            <person name="Baia G.S."/>
            <person name="Baptista C.S."/>
            <person name="Barros M.H."/>
            <person name="Bonaccorsi E.D."/>
            <person name="Bordin S."/>
            <person name="Bove J.M."/>
            <person name="Briones M.R."/>
            <person name="Bueno M.R."/>
            <person name="Camargo A.A."/>
            <person name="Camargo L.E."/>
            <person name="Carraro D.M."/>
            <person name="Carrer H."/>
            <person name="Colauto N.B."/>
            <person name="Colombo C."/>
            <person name="Costa F.F."/>
            <person name="Costa M.C."/>
            <person name="Costa-Neto C.M."/>
            <person name="Coutinho L.L."/>
            <person name="Cristofani M."/>
            <person name="Dias-Neto E."/>
            <person name="Docena C."/>
            <person name="El-Dorry H."/>
            <person name="Facincani A.P."/>
            <person name="Ferreira A.J."/>
            <person name="Ferreira V.C."/>
            <person name="Ferro J.A."/>
            <person name="Fraga J.S."/>
            <person name="Franca S.C."/>
            <person name="Franco M.C."/>
            <person name="Frohme M."/>
            <person name="Furlan L.R."/>
            <person name="Garnier M."/>
            <person name="Goldman G.H."/>
            <person name="Goldman M.H."/>
            <person name="Gomes S.L."/>
            <person name="Gruber A."/>
            <person name="Ho P.L."/>
            <person name="Hoheisel J.D."/>
            <person name="Junqueira M.L."/>
            <person name="Kemper E.L."/>
            <person name="Kitajima J.P."/>
            <person name="Krieger J.E."/>
            <person name="Kuramae E.E."/>
            <person name="Laigret F."/>
            <person name="Lambais M.R."/>
            <person name="Leite L.C."/>
            <person name="Lemos E.G."/>
            <person name="Lemos M.V."/>
            <person name="Lopes S.A."/>
            <person name="Lopes C.R."/>
            <person name="Machado J.A."/>
            <person name="Machado M.A."/>
            <person name="Madeira A.M."/>
            <person name="Madeira H.M."/>
            <person name="Marino C.L."/>
            <person name="Marques M.V."/>
            <person name="Martins E.A."/>
            <person name="Martins E.M."/>
            <person name="Matsukuma A.Y."/>
            <person name="Menck C.F."/>
            <person name="Miracca E.C."/>
            <person name="Miyaki C.Y."/>
            <person name="Monteriro-Vitorello C.B."/>
            <person name="Moon D.H."/>
            <person name="Nagai M.A."/>
            <person name="Nascimento A.L."/>
            <person name="Netto L.E."/>
            <person name="Nhani A.Jr."/>
            <person name="Nobrega F.G."/>
            <person name="Nunes L.R."/>
            <person name="Oliveira M.A."/>
            <person name="de Oliveira M.C."/>
            <person name="de Oliveira R.C."/>
            <person name="Palmieri D.A."/>
            <person name="Paris A."/>
            <person name="Peixoto B.R."/>
            <person name="Pereira G.A."/>
            <person name="Pereira H.A.Jr."/>
            <person name="Pesquero J.B."/>
            <person name="Quaggio R.B."/>
            <person name="Roberto P.G."/>
            <person name="Rodrigues V."/>
            <person name="de M Rosa A.J."/>
            <person name="de Rosa V.E.Jr."/>
            <person name="de Sa R.G."/>
            <person name="Santelli R.V."/>
            <person name="Sawasaki H.E."/>
            <person name="da Silva A.C."/>
            <person name="da Silva A.M."/>
            <person name="da Silva F.R."/>
            <person name="da Silva W.A.Jr."/>
            <person name="da Silveira J.F."/>
            <person name="Silvestri M.L."/>
            <person name="Siqueira W.J."/>
            <person name="de Souza A.A."/>
            <person name="de Souza A.P."/>
            <person name="Terenzi M.F."/>
            <person name="Truffi D."/>
            <person name="Tsai S.M."/>
            <person name="Tsuhako M.H."/>
            <person name="Vallada H."/>
            <person name="Van Sluys M.A."/>
            <person name="Verjovski-Almeida S."/>
            <person name="Vettore A.L."/>
            <person name="Zago M.A."/>
            <person name="Zatz M."/>
            <person name="Meidanis J."/>
            <person name="Setubal J.C."/>
        </authorList>
    </citation>
    <scope>NUCLEOTIDE SEQUENCE [LARGE SCALE GENOMIC DNA]</scope>
    <source>
        <strain evidence="10 11">9a5c</strain>
    </source>
</reference>
<dbReference type="HOGENOM" id="CLU_025810_3_0_6"/>
<dbReference type="PROSITE" id="PS00903">
    <property type="entry name" value="CYT_DCMP_DEAMINASES_1"/>
    <property type="match status" value="1"/>
</dbReference>
<dbReference type="EMBL" id="AE003849">
    <property type="protein sequence ID" value="AAF83822.1"/>
    <property type="molecule type" value="Genomic_DNA"/>
</dbReference>
<comment type="function">
    <text evidence="8">Catalyzes the deamination of adenosine to inosine at the wobble position 34 of tRNA(Arg2).</text>
</comment>
<evidence type="ECO:0000256" key="1">
    <source>
        <dbReference type="ARBA" id="ARBA00010669"/>
    </source>
</evidence>
<name>Q9PEL6_XYLFA</name>
<gene>
    <name evidence="8" type="primary">tadA</name>
    <name evidence="10" type="ordered locus">XF_1012</name>
</gene>